<dbReference type="Proteomes" id="UP001161247">
    <property type="component" value="Chromosome 3"/>
</dbReference>
<dbReference type="Gene3D" id="3.30.200.20">
    <property type="entry name" value="Phosphorylase Kinase, domain 1"/>
    <property type="match status" value="1"/>
</dbReference>
<evidence type="ECO:0000256" key="2">
    <source>
        <dbReference type="ARBA" id="ARBA00022475"/>
    </source>
</evidence>
<keyword evidence="9 19" id="KW-0547">Nucleotide-binding</keyword>
<evidence type="ECO:0000256" key="7">
    <source>
        <dbReference type="ARBA" id="ARBA00022734"/>
    </source>
</evidence>
<feature type="domain" description="Bulb-type lectin" evidence="23">
    <location>
        <begin position="155"/>
        <end position="274"/>
    </location>
</feature>
<comment type="catalytic activity">
    <reaction evidence="18 19">
        <text>L-seryl-[protein] + ATP = O-phospho-L-seryl-[protein] + ADP + H(+)</text>
        <dbReference type="Rhea" id="RHEA:17989"/>
        <dbReference type="Rhea" id="RHEA-COMP:9863"/>
        <dbReference type="Rhea" id="RHEA-COMP:11604"/>
        <dbReference type="ChEBI" id="CHEBI:15378"/>
        <dbReference type="ChEBI" id="CHEBI:29999"/>
        <dbReference type="ChEBI" id="CHEBI:30616"/>
        <dbReference type="ChEBI" id="CHEBI:83421"/>
        <dbReference type="ChEBI" id="CHEBI:456216"/>
        <dbReference type="EC" id="2.7.11.1"/>
    </reaction>
</comment>
<feature type="domain" description="Protein kinase" evidence="22">
    <location>
        <begin position="490"/>
        <end position="759"/>
    </location>
</feature>
<name>A0AAV1CZN3_OLDCO</name>
<dbReference type="SUPFAM" id="SSF56112">
    <property type="entry name" value="Protein kinase-like (PK-like)"/>
    <property type="match status" value="1"/>
</dbReference>
<dbReference type="Gene3D" id="2.90.10.10">
    <property type="entry name" value="Bulb-type lectin domain"/>
    <property type="match status" value="2"/>
</dbReference>
<dbReference type="PROSITE" id="PS50927">
    <property type="entry name" value="BULB_LECTIN"/>
    <property type="match status" value="2"/>
</dbReference>
<dbReference type="SMART" id="SM00473">
    <property type="entry name" value="PAN_AP"/>
    <property type="match status" value="1"/>
</dbReference>
<keyword evidence="5 21" id="KW-0812">Transmembrane</keyword>
<dbReference type="SUPFAM" id="SSF51110">
    <property type="entry name" value="alpha-D-mannose-specific plant lectins"/>
    <property type="match status" value="2"/>
</dbReference>
<evidence type="ECO:0000259" key="24">
    <source>
        <dbReference type="PROSITE" id="PS50948"/>
    </source>
</evidence>
<dbReference type="PROSITE" id="PS50011">
    <property type="entry name" value="PROTEIN_KINASE_DOM"/>
    <property type="match status" value="1"/>
</dbReference>
<dbReference type="FunFam" id="1.10.510.10:FF:000846">
    <property type="entry name" value="G-type lectin S-receptor-like serine/threonine-protein kinase SD3-1"/>
    <property type="match status" value="1"/>
</dbReference>
<evidence type="ECO:0000256" key="15">
    <source>
        <dbReference type="ARBA" id="ARBA00023170"/>
    </source>
</evidence>
<dbReference type="PROSITE" id="PS50948">
    <property type="entry name" value="PAN"/>
    <property type="match status" value="1"/>
</dbReference>
<evidence type="ECO:0000256" key="1">
    <source>
        <dbReference type="ARBA" id="ARBA00004251"/>
    </source>
</evidence>
<keyword evidence="15" id="KW-0675">Receptor</keyword>
<dbReference type="SUPFAM" id="SSF57414">
    <property type="entry name" value="Hairpin loop containing domain-like"/>
    <property type="match status" value="1"/>
</dbReference>
<keyword evidence="6" id="KW-0732">Signal</keyword>
<evidence type="ECO:0000256" key="11">
    <source>
        <dbReference type="ARBA" id="ARBA00022840"/>
    </source>
</evidence>
<dbReference type="InterPro" id="IPR000719">
    <property type="entry name" value="Prot_kinase_dom"/>
</dbReference>
<evidence type="ECO:0000256" key="10">
    <source>
        <dbReference type="ARBA" id="ARBA00022777"/>
    </source>
</evidence>
<dbReference type="Pfam" id="PF07714">
    <property type="entry name" value="PK_Tyr_Ser-Thr"/>
    <property type="match status" value="1"/>
</dbReference>
<dbReference type="Pfam" id="PF00024">
    <property type="entry name" value="PAN_1"/>
    <property type="match status" value="1"/>
</dbReference>
<dbReference type="InterPro" id="IPR024171">
    <property type="entry name" value="SRK-like_kinase"/>
</dbReference>
<dbReference type="InterPro" id="IPR000858">
    <property type="entry name" value="S_locus_glycoprot_dom"/>
</dbReference>
<evidence type="ECO:0000256" key="5">
    <source>
        <dbReference type="ARBA" id="ARBA00022692"/>
    </source>
</evidence>
<keyword evidence="14" id="KW-1015">Disulfide bond</keyword>
<evidence type="ECO:0000256" key="17">
    <source>
        <dbReference type="ARBA" id="ARBA00047899"/>
    </source>
</evidence>
<evidence type="ECO:0000259" key="22">
    <source>
        <dbReference type="PROSITE" id="PS50011"/>
    </source>
</evidence>
<evidence type="ECO:0000256" key="16">
    <source>
        <dbReference type="ARBA" id="ARBA00023180"/>
    </source>
</evidence>
<dbReference type="InterPro" id="IPR011009">
    <property type="entry name" value="Kinase-like_dom_sf"/>
</dbReference>
<accession>A0AAV1CZN3</accession>
<evidence type="ECO:0000256" key="14">
    <source>
        <dbReference type="ARBA" id="ARBA00023157"/>
    </source>
</evidence>
<evidence type="ECO:0000313" key="25">
    <source>
        <dbReference type="EMBL" id="CAI9100003.1"/>
    </source>
</evidence>
<organism evidence="25 26">
    <name type="scientific">Oldenlandia corymbosa var. corymbosa</name>
    <dbReference type="NCBI Taxonomy" id="529605"/>
    <lineage>
        <taxon>Eukaryota</taxon>
        <taxon>Viridiplantae</taxon>
        <taxon>Streptophyta</taxon>
        <taxon>Embryophyta</taxon>
        <taxon>Tracheophyta</taxon>
        <taxon>Spermatophyta</taxon>
        <taxon>Magnoliopsida</taxon>
        <taxon>eudicotyledons</taxon>
        <taxon>Gunneridae</taxon>
        <taxon>Pentapetalae</taxon>
        <taxon>asterids</taxon>
        <taxon>lamiids</taxon>
        <taxon>Gentianales</taxon>
        <taxon>Rubiaceae</taxon>
        <taxon>Rubioideae</taxon>
        <taxon>Spermacoceae</taxon>
        <taxon>Hedyotis-Oldenlandia complex</taxon>
        <taxon>Oldenlandia</taxon>
    </lineage>
</organism>
<dbReference type="PANTHER" id="PTHR47974">
    <property type="entry name" value="OS07G0415500 PROTEIN"/>
    <property type="match status" value="1"/>
</dbReference>
<gene>
    <name evidence="25" type="ORF">OLC1_LOCUS9925</name>
</gene>
<evidence type="ECO:0000313" key="26">
    <source>
        <dbReference type="Proteomes" id="UP001161247"/>
    </source>
</evidence>
<keyword evidence="26" id="KW-1185">Reference proteome</keyword>
<evidence type="ECO:0000256" key="20">
    <source>
        <dbReference type="SAM" id="MobiDB-lite"/>
    </source>
</evidence>
<evidence type="ECO:0000256" key="4">
    <source>
        <dbReference type="ARBA" id="ARBA00022679"/>
    </source>
</evidence>
<evidence type="ECO:0000256" key="8">
    <source>
        <dbReference type="ARBA" id="ARBA00022737"/>
    </source>
</evidence>
<dbReference type="InterPro" id="IPR001245">
    <property type="entry name" value="Ser-Thr/Tyr_kinase_cat_dom"/>
</dbReference>
<keyword evidence="16" id="KW-0325">Glycoprotein</keyword>
<dbReference type="PIRSF" id="PIRSF000641">
    <property type="entry name" value="SRK"/>
    <property type="match status" value="1"/>
</dbReference>
<keyword evidence="2" id="KW-1003">Cell membrane</keyword>
<dbReference type="FunFam" id="2.90.10.10:FF:000016">
    <property type="entry name" value="G-type lectin S-receptor-like serine/threonine-protein kinase"/>
    <property type="match status" value="1"/>
</dbReference>
<proteinExistence type="inferred from homology"/>
<comment type="similarity">
    <text evidence="19">Belongs to the protein kinase superfamily. Ser/Thr protein kinase family.</text>
</comment>
<dbReference type="SMART" id="SM00108">
    <property type="entry name" value="B_lectin"/>
    <property type="match status" value="1"/>
</dbReference>
<comment type="catalytic activity">
    <reaction evidence="17 19">
        <text>L-threonyl-[protein] + ATP = O-phospho-L-threonyl-[protein] + ADP + H(+)</text>
        <dbReference type="Rhea" id="RHEA:46608"/>
        <dbReference type="Rhea" id="RHEA-COMP:11060"/>
        <dbReference type="Rhea" id="RHEA-COMP:11605"/>
        <dbReference type="ChEBI" id="CHEBI:15378"/>
        <dbReference type="ChEBI" id="CHEBI:30013"/>
        <dbReference type="ChEBI" id="CHEBI:30616"/>
        <dbReference type="ChEBI" id="CHEBI:61977"/>
        <dbReference type="ChEBI" id="CHEBI:456216"/>
        <dbReference type="EC" id="2.7.11.1"/>
    </reaction>
</comment>
<dbReference type="Gene3D" id="1.10.510.10">
    <property type="entry name" value="Transferase(Phosphotransferase) domain 1"/>
    <property type="match status" value="2"/>
</dbReference>
<dbReference type="InterPro" id="IPR003609">
    <property type="entry name" value="Pan_app"/>
</dbReference>
<evidence type="ECO:0000256" key="9">
    <source>
        <dbReference type="ARBA" id="ARBA00022741"/>
    </source>
</evidence>
<keyword evidence="4 19" id="KW-0808">Transferase</keyword>
<reference evidence="25" key="1">
    <citation type="submission" date="2023-03" db="EMBL/GenBank/DDBJ databases">
        <authorList>
            <person name="Julca I."/>
        </authorList>
    </citation>
    <scope>NUCLEOTIDE SEQUENCE</scope>
</reference>
<dbReference type="InterPro" id="IPR001480">
    <property type="entry name" value="Bulb-type_lectin_dom"/>
</dbReference>
<dbReference type="GO" id="GO:0030246">
    <property type="term" value="F:carbohydrate binding"/>
    <property type="evidence" value="ECO:0007669"/>
    <property type="project" value="UniProtKB-KW"/>
</dbReference>
<dbReference type="GO" id="GO:0005524">
    <property type="term" value="F:ATP binding"/>
    <property type="evidence" value="ECO:0007669"/>
    <property type="project" value="UniProtKB-KW"/>
</dbReference>
<dbReference type="CDD" id="cd00028">
    <property type="entry name" value="B_lectin"/>
    <property type="match status" value="1"/>
</dbReference>
<feature type="transmembrane region" description="Helical" evidence="21">
    <location>
        <begin position="436"/>
        <end position="459"/>
    </location>
</feature>
<dbReference type="GO" id="GO:0005886">
    <property type="term" value="C:plasma membrane"/>
    <property type="evidence" value="ECO:0007669"/>
    <property type="project" value="UniProtKB-SubCell"/>
</dbReference>
<dbReference type="Pfam" id="PF00954">
    <property type="entry name" value="S_locus_glycop"/>
    <property type="match status" value="1"/>
</dbReference>
<sequence length="759" mass="85429">MLGQGLRIAYASFFTCVYLGFIVHPNYGSEIPLGSEISVYQSNYWVSSNGNFALGFFKTLDQYRIGIRFASKSIPIDKQTVVWVAGADLTVGNKSYFRLDRRGNLILYDSESEVIAWSSKTSKASVVSAILQDDGNFVLLNNERIVVWQSFDIPSDTLLPGQNFSVSHVLRPPRQKSLSSYYSLYLDTSGQLQLRWETSVIYWRSGNRSRSASRAQLNNNGVLQLLDKESESIWSISGEDHKDSNIIFRFLRLDADGNLRLYSWQNASSSWKAVWQAVNDQCDVFATCDLRGICILNETGSSICTCPFRQVSGTNSKCLVLDEKCESGFDLLPYEHTNLYGIYPPNETVIHTNLEECQKLCLEDPVCTAATFINNGSAQCRLMKTNYISGKYEPSLDSVSFVRTCADPIAAKPDLPPVSARKSEPKMPQKLCIPCIIGVFSGTVGVVVVIQLALGIYLLRRKYIGSKAADCGYVDPNARGCVMLSYSEISELTDNFKHRLGPKVFRGVLRDNQLVAVKELSTSMEERKFRRSVSKISSIFHKNLIKLDGYCCDSGHRLLVYEFAKNGSLWNCVEDPKLCKRLTWRKRIDICLAVARAISYLHNGCREFISHGNLKCENVLLDENLEPKVSEYGLHVFHSEMPDTEKTAETDVLDFGKMVVKLITGCQNADDACEWAYRKWITEQSVSLVDTRLQGTVNSEELERALRIAFWCLQVDERMRPSMGEVVKVLEGTLDIDPPPPLPYHNHMTPSRPESHGQP</sequence>
<keyword evidence="3 19" id="KW-0723">Serine/threonine-protein kinase</keyword>
<evidence type="ECO:0000256" key="12">
    <source>
        <dbReference type="ARBA" id="ARBA00022989"/>
    </source>
</evidence>
<keyword evidence="8" id="KW-0677">Repeat</keyword>
<comment type="subcellular location">
    <subcellularLocation>
        <location evidence="1">Cell membrane</location>
        <topology evidence="1">Single-pass type I membrane protein</topology>
    </subcellularLocation>
</comment>
<keyword evidence="12 21" id="KW-1133">Transmembrane helix</keyword>
<evidence type="ECO:0000256" key="21">
    <source>
        <dbReference type="SAM" id="Phobius"/>
    </source>
</evidence>
<dbReference type="AlphaFoldDB" id="A0AAV1CZN3"/>
<keyword evidence="7" id="KW-0430">Lectin</keyword>
<dbReference type="Pfam" id="PF01453">
    <property type="entry name" value="B_lectin"/>
    <property type="match status" value="1"/>
</dbReference>
<feature type="domain" description="Apple" evidence="24">
    <location>
        <begin position="325"/>
        <end position="405"/>
    </location>
</feature>
<feature type="region of interest" description="Disordered" evidence="20">
    <location>
        <begin position="738"/>
        <end position="759"/>
    </location>
</feature>
<evidence type="ECO:0000259" key="23">
    <source>
        <dbReference type="PROSITE" id="PS50927"/>
    </source>
</evidence>
<feature type="domain" description="Bulb-type lectin" evidence="23">
    <location>
        <begin position="30"/>
        <end position="152"/>
    </location>
</feature>
<evidence type="ECO:0000256" key="19">
    <source>
        <dbReference type="PIRNR" id="PIRNR000641"/>
    </source>
</evidence>
<evidence type="ECO:0000256" key="6">
    <source>
        <dbReference type="ARBA" id="ARBA00022729"/>
    </source>
</evidence>
<dbReference type="EC" id="2.7.11.1" evidence="19"/>
<evidence type="ECO:0000256" key="13">
    <source>
        <dbReference type="ARBA" id="ARBA00023136"/>
    </source>
</evidence>
<dbReference type="Gene3D" id="3.50.4.10">
    <property type="entry name" value="Hepatocyte Growth Factor"/>
    <property type="match status" value="1"/>
</dbReference>
<keyword evidence="10 19" id="KW-0418">Kinase</keyword>
<dbReference type="GO" id="GO:0048544">
    <property type="term" value="P:recognition of pollen"/>
    <property type="evidence" value="ECO:0007669"/>
    <property type="project" value="InterPro"/>
</dbReference>
<dbReference type="GO" id="GO:0004674">
    <property type="term" value="F:protein serine/threonine kinase activity"/>
    <property type="evidence" value="ECO:0007669"/>
    <property type="project" value="UniProtKB-KW"/>
</dbReference>
<evidence type="ECO:0000256" key="18">
    <source>
        <dbReference type="ARBA" id="ARBA00048679"/>
    </source>
</evidence>
<dbReference type="InterPro" id="IPR036426">
    <property type="entry name" value="Bulb-type_lectin_dom_sf"/>
</dbReference>
<dbReference type="EMBL" id="OX459120">
    <property type="protein sequence ID" value="CAI9100003.1"/>
    <property type="molecule type" value="Genomic_DNA"/>
</dbReference>
<dbReference type="PANTHER" id="PTHR47974:SF13">
    <property type="entry name" value="G-TYPE LECTIN S-RECEPTOR-LIKE SERINE_THREONINE-PROTEIN KINASE SD3-1"/>
    <property type="match status" value="1"/>
</dbReference>
<keyword evidence="11 19" id="KW-0067">ATP-binding</keyword>
<dbReference type="FunFam" id="3.30.200.20:FF:000798">
    <property type="entry name" value="G-type lectin S-receptor-like serine/threonine-protein kinase SD3-1"/>
    <property type="match status" value="1"/>
</dbReference>
<evidence type="ECO:0000256" key="3">
    <source>
        <dbReference type="ARBA" id="ARBA00022527"/>
    </source>
</evidence>
<keyword evidence="13 21" id="KW-0472">Membrane</keyword>
<protein>
    <recommendedName>
        <fullName evidence="19">Receptor-like serine/threonine-protein kinase</fullName>
        <ecNumber evidence="19">2.7.11.1</ecNumber>
    </recommendedName>
</protein>